<reference evidence="2" key="1">
    <citation type="journal article" date="2019" name="Science">
        <title>Mutation of a bHLH transcription factor allowed almond domestication.</title>
        <authorList>
            <person name="Sanchez-Perez R."/>
            <person name="Pavan S."/>
            <person name="Mazzeo R."/>
            <person name="Moldovan C."/>
            <person name="Aiese Cigliano R."/>
            <person name="Del Cueto J."/>
            <person name="Ricciardi F."/>
            <person name="Lotti C."/>
            <person name="Ricciardi L."/>
            <person name="Dicenta F."/>
            <person name="Lopez-Marques R.L."/>
            <person name="Lindberg Moller B."/>
        </authorList>
    </citation>
    <scope>NUCLEOTIDE SEQUENCE</scope>
</reference>
<evidence type="ECO:0000256" key="1">
    <source>
        <dbReference type="SAM" id="MobiDB-lite"/>
    </source>
</evidence>
<dbReference type="AlphaFoldDB" id="A0A4Y1R0F1"/>
<accession>A0A4Y1R0F1</accession>
<gene>
    <name evidence="2" type="ORF">Prudu_006740</name>
</gene>
<feature type="compositionally biased region" description="Polar residues" evidence="1">
    <location>
        <begin position="78"/>
        <end position="87"/>
    </location>
</feature>
<name>A0A4Y1R0F1_PRUDU</name>
<sequence>SLKIKVGPLNTLGRSTYYAPSLISNKNIRCYGQRHVNFQEEAEQPWNSKNQLWWTSSNPSVTARTASYGSSMFRKPSMSETSSSKPDQGTEKKKLSTQKKQKYAYIPDNFSTLEQL</sequence>
<dbReference type="EMBL" id="AP019298">
    <property type="protein sequence ID" value="BBG97563.1"/>
    <property type="molecule type" value="Genomic_DNA"/>
</dbReference>
<organism evidence="2">
    <name type="scientific">Prunus dulcis</name>
    <name type="common">Almond</name>
    <name type="synonym">Amygdalus dulcis</name>
    <dbReference type="NCBI Taxonomy" id="3755"/>
    <lineage>
        <taxon>Eukaryota</taxon>
        <taxon>Viridiplantae</taxon>
        <taxon>Streptophyta</taxon>
        <taxon>Embryophyta</taxon>
        <taxon>Tracheophyta</taxon>
        <taxon>Spermatophyta</taxon>
        <taxon>Magnoliopsida</taxon>
        <taxon>eudicotyledons</taxon>
        <taxon>Gunneridae</taxon>
        <taxon>Pentapetalae</taxon>
        <taxon>rosids</taxon>
        <taxon>fabids</taxon>
        <taxon>Rosales</taxon>
        <taxon>Rosaceae</taxon>
        <taxon>Amygdaloideae</taxon>
        <taxon>Amygdaleae</taxon>
        <taxon>Prunus</taxon>
    </lineage>
</organism>
<feature type="non-terminal residue" evidence="2">
    <location>
        <position position="1"/>
    </location>
</feature>
<evidence type="ECO:0000313" key="2">
    <source>
        <dbReference type="EMBL" id="BBG97563.1"/>
    </source>
</evidence>
<proteinExistence type="predicted"/>
<feature type="region of interest" description="Disordered" evidence="1">
    <location>
        <begin position="65"/>
        <end position="102"/>
    </location>
</feature>
<protein>
    <submittedName>
        <fullName evidence="2">Uncharacterized protein</fullName>
    </submittedName>
</protein>